<accession>A0A1H7RLW6</accession>
<protein>
    <submittedName>
        <fullName evidence="2">Uncharacterized protein</fullName>
    </submittedName>
</protein>
<evidence type="ECO:0000313" key="3">
    <source>
        <dbReference type="Proteomes" id="UP000199256"/>
    </source>
</evidence>
<reference evidence="3" key="1">
    <citation type="submission" date="2016-10" db="EMBL/GenBank/DDBJ databases">
        <authorList>
            <person name="Varghese N."/>
            <person name="Submissions S."/>
        </authorList>
    </citation>
    <scope>NUCLEOTIDE SEQUENCE [LARGE SCALE GENOMIC DNA]</scope>
    <source>
        <strain evidence="3">DSM 241</strain>
    </source>
</reference>
<dbReference type="Proteomes" id="UP000199256">
    <property type="component" value="Unassembled WGS sequence"/>
</dbReference>
<sequence>MAGALQAHAQVVALVLDEGVPGAVFQGHEAVVDFGEEAFDELLIAGEADLEGIFDHQGQQPGRGDGAEDGAGVAGGQQVGQSADVVDVHVGDHKRQDVVHGEGHAVLFEAVLALGILALEEATVDQQGPVGVQLQAVAAASDAGGAAVVGELGHGGSWAEHRYIHSRRCGSSRIRS</sequence>
<dbReference type="STRING" id="1396821.SAMN05444515_12415"/>
<organism evidence="2 3">
    <name type="scientific">Ectothiorhodospira marina</name>
    <dbReference type="NCBI Taxonomy" id="1396821"/>
    <lineage>
        <taxon>Bacteria</taxon>
        <taxon>Pseudomonadati</taxon>
        <taxon>Pseudomonadota</taxon>
        <taxon>Gammaproteobacteria</taxon>
        <taxon>Chromatiales</taxon>
        <taxon>Ectothiorhodospiraceae</taxon>
        <taxon>Ectothiorhodospira</taxon>
    </lineage>
</organism>
<evidence type="ECO:0000256" key="1">
    <source>
        <dbReference type="SAM" id="MobiDB-lite"/>
    </source>
</evidence>
<evidence type="ECO:0000313" key="2">
    <source>
        <dbReference type="EMBL" id="SEL61039.1"/>
    </source>
</evidence>
<keyword evidence="3" id="KW-1185">Reference proteome</keyword>
<proteinExistence type="predicted"/>
<gene>
    <name evidence="2" type="ORF">SAMN05444515_12415</name>
</gene>
<dbReference type="EMBL" id="FOAA01000024">
    <property type="protein sequence ID" value="SEL61039.1"/>
    <property type="molecule type" value="Genomic_DNA"/>
</dbReference>
<name>A0A1H7RLW6_9GAMM</name>
<feature type="region of interest" description="Disordered" evidence="1">
    <location>
        <begin position="54"/>
        <end position="76"/>
    </location>
</feature>
<dbReference type="AlphaFoldDB" id="A0A1H7RLW6"/>